<feature type="signal peptide" evidence="1">
    <location>
        <begin position="1"/>
        <end position="18"/>
    </location>
</feature>
<feature type="domain" description="DUF306" evidence="2">
    <location>
        <begin position="27"/>
        <end position="127"/>
    </location>
</feature>
<proteinExistence type="predicted"/>
<dbReference type="InterPro" id="IPR005184">
    <property type="entry name" value="DUF306_Meta_HslJ"/>
</dbReference>
<gene>
    <name evidence="3" type="ORF">JKV55_06690</name>
</gene>
<dbReference type="Gene3D" id="2.40.128.270">
    <property type="match status" value="1"/>
</dbReference>
<evidence type="ECO:0000313" key="3">
    <source>
        <dbReference type="EMBL" id="MBL1377021.1"/>
    </source>
</evidence>
<dbReference type="RefSeq" id="WP_202083486.1">
    <property type="nucleotide sequence ID" value="NZ_JAERTZ010000015.1"/>
</dbReference>
<sequence>MKLVLAATTATLLLAACAGGGLSTTESSLQHQRWTLATVNGEPVDAGIGSDLAIGEHMAISGLAGCNRFFGSARLEQGRLKADPLASTKMACLSGSIQQVETAVLATLNQGAAVSHDDRQLTLTGSDYTLGYRLADAD</sequence>
<keyword evidence="1" id="KW-0732">Signal</keyword>
<dbReference type="Pfam" id="PF03724">
    <property type="entry name" value="META"/>
    <property type="match status" value="1"/>
</dbReference>
<dbReference type="PANTHER" id="PTHR35535:SF1">
    <property type="entry name" value="HEAT SHOCK PROTEIN HSLJ"/>
    <property type="match status" value="1"/>
</dbReference>
<dbReference type="PROSITE" id="PS51257">
    <property type="entry name" value="PROKAR_LIPOPROTEIN"/>
    <property type="match status" value="1"/>
</dbReference>
<evidence type="ECO:0000313" key="4">
    <source>
        <dbReference type="Proteomes" id="UP000638570"/>
    </source>
</evidence>
<name>A0ABS1QQ69_9GAMM</name>
<dbReference type="Proteomes" id="UP000638570">
    <property type="component" value="Unassembled WGS sequence"/>
</dbReference>
<feature type="chain" id="PRO_5046149694" evidence="1">
    <location>
        <begin position="19"/>
        <end position="138"/>
    </location>
</feature>
<dbReference type="InterPro" id="IPR053147">
    <property type="entry name" value="Hsp_HslJ-like"/>
</dbReference>
<organism evidence="3 4">
    <name type="scientific">Zobellella iuensis</name>
    <dbReference type="NCBI Taxonomy" id="2803811"/>
    <lineage>
        <taxon>Bacteria</taxon>
        <taxon>Pseudomonadati</taxon>
        <taxon>Pseudomonadota</taxon>
        <taxon>Gammaproteobacteria</taxon>
        <taxon>Aeromonadales</taxon>
        <taxon>Aeromonadaceae</taxon>
        <taxon>Zobellella</taxon>
    </lineage>
</organism>
<protein>
    <submittedName>
        <fullName evidence="3">META domain-containing protein</fullName>
    </submittedName>
</protein>
<dbReference type="EMBL" id="JAERTZ010000015">
    <property type="protein sequence ID" value="MBL1377021.1"/>
    <property type="molecule type" value="Genomic_DNA"/>
</dbReference>
<reference evidence="4" key="1">
    <citation type="submission" date="2021-01" db="EMBL/GenBank/DDBJ databases">
        <title>Genome public.</title>
        <authorList>
            <person name="Liu C."/>
            <person name="Sun Q."/>
        </authorList>
    </citation>
    <scope>NUCLEOTIDE SEQUENCE [LARGE SCALE GENOMIC DNA]</scope>
    <source>
        <strain evidence="4">CGMCC 1.18722</strain>
    </source>
</reference>
<keyword evidence="4" id="KW-1185">Reference proteome</keyword>
<dbReference type="InterPro" id="IPR038670">
    <property type="entry name" value="HslJ-like_sf"/>
</dbReference>
<evidence type="ECO:0000259" key="2">
    <source>
        <dbReference type="Pfam" id="PF03724"/>
    </source>
</evidence>
<accession>A0ABS1QQ69</accession>
<dbReference type="PANTHER" id="PTHR35535">
    <property type="entry name" value="HEAT SHOCK PROTEIN HSLJ"/>
    <property type="match status" value="1"/>
</dbReference>
<evidence type="ECO:0000256" key="1">
    <source>
        <dbReference type="SAM" id="SignalP"/>
    </source>
</evidence>
<comment type="caution">
    <text evidence="3">The sequence shown here is derived from an EMBL/GenBank/DDBJ whole genome shotgun (WGS) entry which is preliminary data.</text>
</comment>